<evidence type="ECO:0000259" key="2">
    <source>
        <dbReference type="Pfam" id="PF20152"/>
    </source>
</evidence>
<feature type="transmembrane region" description="Helical" evidence="1">
    <location>
        <begin position="124"/>
        <end position="148"/>
    </location>
</feature>
<keyword evidence="1" id="KW-0812">Transmembrane</keyword>
<dbReference type="PANTHER" id="PTHR40465:SF1">
    <property type="entry name" value="DUF6534 DOMAIN-CONTAINING PROTEIN"/>
    <property type="match status" value="1"/>
</dbReference>
<dbReference type="EMBL" id="DF849259">
    <property type="protein sequence ID" value="GAT56197.1"/>
    <property type="molecule type" value="Genomic_DNA"/>
</dbReference>
<accession>A0ABQ0M053</accession>
<keyword evidence="4" id="KW-1185">Reference proteome</keyword>
<reference evidence="3" key="1">
    <citation type="submission" date="2014-09" db="EMBL/GenBank/DDBJ databases">
        <title>Genome sequence of the luminous mushroom Mycena chlorophos for searching fungal bioluminescence genes.</title>
        <authorList>
            <person name="Tanaka Y."/>
            <person name="Kasuga D."/>
            <person name="Oba Y."/>
            <person name="Hase S."/>
            <person name="Sato K."/>
            <person name="Oba Y."/>
            <person name="Sakakibara Y."/>
        </authorList>
    </citation>
    <scope>NUCLEOTIDE SEQUENCE</scope>
</reference>
<evidence type="ECO:0000313" key="4">
    <source>
        <dbReference type="Proteomes" id="UP000815677"/>
    </source>
</evidence>
<protein>
    <recommendedName>
        <fullName evidence="2">DUF6534 domain-containing protein</fullName>
    </recommendedName>
</protein>
<proteinExistence type="predicted"/>
<feature type="transmembrane region" description="Helical" evidence="1">
    <location>
        <begin position="20"/>
        <end position="40"/>
    </location>
</feature>
<evidence type="ECO:0000313" key="3">
    <source>
        <dbReference type="EMBL" id="GAT56197.1"/>
    </source>
</evidence>
<feature type="transmembrane region" description="Helical" evidence="1">
    <location>
        <begin position="52"/>
        <end position="73"/>
    </location>
</feature>
<feature type="domain" description="DUF6534" evidence="2">
    <location>
        <begin position="192"/>
        <end position="227"/>
    </location>
</feature>
<keyword evidence="1" id="KW-0472">Membrane</keyword>
<feature type="transmembrane region" description="Helical" evidence="1">
    <location>
        <begin position="93"/>
        <end position="112"/>
    </location>
</feature>
<dbReference type="InterPro" id="IPR045339">
    <property type="entry name" value="DUF6534"/>
</dbReference>
<gene>
    <name evidence="3" type="ORF">MCHLO_12881</name>
</gene>
<organism evidence="3 4">
    <name type="scientific">Mycena chlorophos</name>
    <name type="common">Agaric fungus</name>
    <name type="synonym">Agaricus chlorophos</name>
    <dbReference type="NCBI Taxonomy" id="658473"/>
    <lineage>
        <taxon>Eukaryota</taxon>
        <taxon>Fungi</taxon>
        <taxon>Dikarya</taxon>
        <taxon>Basidiomycota</taxon>
        <taxon>Agaricomycotina</taxon>
        <taxon>Agaricomycetes</taxon>
        <taxon>Agaricomycetidae</taxon>
        <taxon>Agaricales</taxon>
        <taxon>Marasmiineae</taxon>
        <taxon>Mycenaceae</taxon>
        <taxon>Mycena</taxon>
    </lineage>
</organism>
<dbReference type="Proteomes" id="UP000815677">
    <property type="component" value="Unassembled WGS sequence"/>
</dbReference>
<dbReference type="PANTHER" id="PTHR40465">
    <property type="entry name" value="CHROMOSOME 1, WHOLE GENOME SHOTGUN SEQUENCE"/>
    <property type="match status" value="1"/>
</dbReference>
<name>A0ABQ0M053_MYCCL</name>
<sequence length="292" mass="31827">MSSSGLSTQLLNETLGALQIGVLLSYMLLGVTTMQVYIYVGRFPQDPRWLRVMVGIVWLMELVQGGLVGYALYLYTVLDYGDRLHLLQSAPPTLNAAFVLTALITTVVQLFFIHRIWLLSKNVYLPGVLVIMSIVYLVGILGFAGVGFKASKLAELEASMGWDVEADAILSVVLDTAIAYETKPASCSSKSSVCLFLRIVSPVIWLAVFIVKSRLYSNSLLASLNSRVGLRAQASHVTVSTPSLAPRFATMVTQTRTVTVGDVELYNVNTSAAGLDSSYREDTDAKRNIMSV</sequence>
<evidence type="ECO:0000256" key="1">
    <source>
        <dbReference type="SAM" id="Phobius"/>
    </source>
</evidence>
<keyword evidence="1" id="KW-1133">Transmembrane helix</keyword>
<dbReference type="Pfam" id="PF20152">
    <property type="entry name" value="DUF6534"/>
    <property type="match status" value="1"/>
</dbReference>